<sequence>MPAGVPVVREALLLVHVAAGTAGLLLGPLWLAARLRGSPARAAAAGYLGAVGAVAVSGAGLALTAPGLLWLLPVALLTCGLAGAGALVRRWDRPHWRTTQPHLLGGSYIALVTGLLVASTGSPVWWVLPALVGQLPIAVAKRRLHAVPSPPVPA</sequence>
<dbReference type="Proteomes" id="UP000470246">
    <property type="component" value="Unassembled WGS sequence"/>
</dbReference>
<reference evidence="2 3" key="1">
    <citation type="submission" date="2020-02" db="EMBL/GenBank/DDBJ databases">
        <title>Geodermatophilus sabuli CPCC 205279 I12A-02694.</title>
        <authorList>
            <person name="Jiang Z."/>
        </authorList>
    </citation>
    <scope>NUCLEOTIDE SEQUENCE [LARGE SCALE GENOMIC DNA]</scope>
    <source>
        <strain evidence="2 3">I12A-02694</strain>
    </source>
</reference>
<evidence type="ECO:0000256" key="1">
    <source>
        <dbReference type="SAM" id="Phobius"/>
    </source>
</evidence>
<proteinExistence type="predicted"/>
<dbReference type="AlphaFoldDB" id="A0A7K3W9D6"/>
<gene>
    <name evidence="2" type="ORF">GCU56_21855</name>
</gene>
<dbReference type="EMBL" id="JAAGWF010000030">
    <property type="protein sequence ID" value="NEK60507.1"/>
    <property type="molecule type" value="Genomic_DNA"/>
</dbReference>
<feature type="transmembrane region" description="Helical" evidence="1">
    <location>
        <begin position="69"/>
        <end position="88"/>
    </location>
</feature>
<feature type="transmembrane region" description="Helical" evidence="1">
    <location>
        <begin position="12"/>
        <end position="32"/>
    </location>
</feature>
<feature type="transmembrane region" description="Helical" evidence="1">
    <location>
        <begin position="44"/>
        <end position="63"/>
    </location>
</feature>
<keyword evidence="3" id="KW-1185">Reference proteome</keyword>
<keyword evidence="1" id="KW-0812">Transmembrane</keyword>
<evidence type="ECO:0000313" key="2">
    <source>
        <dbReference type="EMBL" id="NEK60507.1"/>
    </source>
</evidence>
<organism evidence="2 3">
    <name type="scientific">Geodermatophilus sabuli</name>
    <dbReference type="NCBI Taxonomy" id="1564158"/>
    <lineage>
        <taxon>Bacteria</taxon>
        <taxon>Bacillati</taxon>
        <taxon>Actinomycetota</taxon>
        <taxon>Actinomycetes</taxon>
        <taxon>Geodermatophilales</taxon>
        <taxon>Geodermatophilaceae</taxon>
        <taxon>Geodermatophilus</taxon>
    </lineage>
</organism>
<keyword evidence="1" id="KW-1133">Transmembrane helix</keyword>
<name>A0A7K3W9D6_9ACTN</name>
<evidence type="ECO:0000313" key="3">
    <source>
        <dbReference type="Proteomes" id="UP000470246"/>
    </source>
</evidence>
<protein>
    <recommendedName>
        <fullName evidence="4">DUF2306 domain-containing protein</fullName>
    </recommendedName>
</protein>
<evidence type="ECO:0008006" key="4">
    <source>
        <dbReference type="Google" id="ProtNLM"/>
    </source>
</evidence>
<feature type="transmembrane region" description="Helical" evidence="1">
    <location>
        <begin position="108"/>
        <end position="128"/>
    </location>
</feature>
<comment type="caution">
    <text evidence="2">The sequence shown here is derived from an EMBL/GenBank/DDBJ whole genome shotgun (WGS) entry which is preliminary data.</text>
</comment>
<accession>A0A7K3W9D6</accession>
<keyword evidence="1" id="KW-0472">Membrane</keyword>